<dbReference type="GO" id="GO:0005829">
    <property type="term" value="C:cytosol"/>
    <property type="evidence" value="ECO:0007669"/>
    <property type="project" value="TreeGrafter"/>
</dbReference>
<dbReference type="InterPro" id="IPR013848">
    <property type="entry name" value="Methylthiotransferase_N"/>
</dbReference>
<proteinExistence type="predicted"/>
<dbReference type="GO" id="GO:0051539">
    <property type="term" value="F:4 iron, 4 sulfur cluster binding"/>
    <property type="evidence" value="ECO:0007669"/>
    <property type="project" value="UniProtKB-KW"/>
</dbReference>
<organism evidence="7">
    <name type="scientific">marine metagenome</name>
    <dbReference type="NCBI Taxonomy" id="408172"/>
    <lineage>
        <taxon>unclassified sequences</taxon>
        <taxon>metagenomes</taxon>
        <taxon>ecological metagenomes</taxon>
    </lineage>
</organism>
<dbReference type="PANTHER" id="PTHR43020:SF2">
    <property type="entry name" value="MITOCHONDRIAL TRNA METHYLTHIOTRANSFERASE CDK5RAP1"/>
    <property type="match status" value="1"/>
</dbReference>
<feature type="non-terminal residue" evidence="7">
    <location>
        <position position="91"/>
    </location>
</feature>
<feature type="domain" description="MTTase N-terminal" evidence="6">
    <location>
        <begin position="3"/>
        <end position="91"/>
    </location>
</feature>
<name>A0A382NU89_9ZZZZ</name>
<keyword evidence="2" id="KW-0949">S-adenosyl-L-methionine</keyword>
<reference evidence="7" key="1">
    <citation type="submission" date="2018-05" db="EMBL/GenBank/DDBJ databases">
        <authorList>
            <person name="Lanie J.A."/>
            <person name="Ng W.-L."/>
            <person name="Kazmierczak K.M."/>
            <person name="Andrzejewski T.M."/>
            <person name="Davidsen T.M."/>
            <person name="Wayne K.J."/>
            <person name="Tettelin H."/>
            <person name="Glass J.I."/>
            <person name="Rusch D."/>
            <person name="Podicherti R."/>
            <person name="Tsui H.-C.T."/>
            <person name="Winkler M.E."/>
        </authorList>
    </citation>
    <scope>NUCLEOTIDE SEQUENCE</scope>
</reference>
<evidence type="ECO:0000256" key="2">
    <source>
        <dbReference type="ARBA" id="ARBA00022691"/>
    </source>
</evidence>
<dbReference type="Pfam" id="PF00919">
    <property type="entry name" value="UPF0004"/>
    <property type="match status" value="1"/>
</dbReference>
<keyword evidence="1" id="KW-0004">4Fe-4S</keyword>
<evidence type="ECO:0000256" key="3">
    <source>
        <dbReference type="ARBA" id="ARBA00022723"/>
    </source>
</evidence>
<evidence type="ECO:0000256" key="4">
    <source>
        <dbReference type="ARBA" id="ARBA00023004"/>
    </source>
</evidence>
<dbReference type="Gene3D" id="3.40.50.12160">
    <property type="entry name" value="Methylthiotransferase, N-terminal domain"/>
    <property type="match status" value="1"/>
</dbReference>
<dbReference type="PROSITE" id="PS51449">
    <property type="entry name" value="MTTASE_N"/>
    <property type="match status" value="1"/>
</dbReference>
<dbReference type="InterPro" id="IPR038135">
    <property type="entry name" value="Methylthiotransferase_N_sf"/>
</dbReference>
<sequence length="91" mass="10187">MNKSYYLETYGCQMNVADSELIEGMLSEEGYTPIREMSKADAIFVNTCAIREHAEAKVHSRLGLFNKVKRDNPSVIIGVLGCMAQNLKDDL</sequence>
<dbReference type="PANTHER" id="PTHR43020">
    <property type="entry name" value="CDK5 REGULATORY SUBUNIT-ASSOCIATED PROTEIN 1"/>
    <property type="match status" value="1"/>
</dbReference>
<keyword evidence="3" id="KW-0479">Metal-binding</keyword>
<dbReference type="AlphaFoldDB" id="A0A382NU89"/>
<keyword evidence="4" id="KW-0408">Iron</keyword>
<dbReference type="GO" id="GO:0035597">
    <property type="term" value="F:tRNA-2-methylthio-N(6)-dimethylallyladenosine(37) synthase activity"/>
    <property type="evidence" value="ECO:0007669"/>
    <property type="project" value="TreeGrafter"/>
</dbReference>
<dbReference type="FunFam" id="3.40.50.12160:FF:000003">
    <property type="entry name" value="CDK5 regulatory subunit-associated protein 1"/>
    <property type="match status" value="1"/>
</dbReference>
<gene>
    <name evidence="7" type="ORF">METZ01_LOCUS316759</name>
</gene>
<evidence type="ECO:0000256" key="5">
    <source>
        <dbReference type="ARBA" id="ARBA00023014"/>
    </source>
</evidence>
<keyword evidence="5" id="KW-0411">Iron-sulfur</keyword>
<protein>
    <recommendedName>
        <fullName evidence="6">MTTase N-terminal domain-containing protein</fullName>
    </recommendedName>
</protein>
<dbReference type="EMBL" id="UINC01102350">
    <property type="protein sequence ID" value="SVC63905.1"/>
    <property type="molecule type" value="Genomic_DNA"/>
</dbReference>
<dbReference type="GO" id="GO:0046872">
    <property type="term" value="F:metal ion binding"/>
    <property type="evidence" value="ECO:0007669"/>
    <property type="project" value="UniProtKB-KW"/>
</dbReference>
<evidence type="ECO:0000256" key="1">
    <source>
        <dbReference type="ARBA" id="ARBA00022485"/>
    </source>
</evidence>
<evidence type="ECO:0000313" key="7">
    <source>
        <dbReference type="EMBL" id="SVC63905.1"/>
    </source>
</evidence>
<evidence type="ECO:0000259" key="6">
    <source>
        <dbReference type="PROSITE" id="PS51449"/>
    </source>
</evidence>
<accession>A0A382NU89</accession>